<name>A0A8T0RJT4_PANVG</name>
<evidence type="ECO:0000259" key="2">
    <source>
        <dbReference type="SMART" id="SM00959"/>
    </source>
</evidence>
<comment type="caution">
    <text evidence="3">The sequence shown here is derived from an EMBL/GenBank/DDBJ whole genome shotgun (WGS) entry which is preliminary data.</text>
</comment>
<sequence length="173" mass="19175">MGGMLLPHHQISPNPLRKTAFAAPFALHKDGLLFSSAPRQGFARPPCATVSVIRSEANGAALPDAVRKHSKEELIAFFRDIQTSIAESSPKAPRRTRKPSPDPFEEVDQRKQSYGMDGDGGADDFSEEQGRGMINLEDMKVSDLRELARARRMRGYSKLKKGELIDRLKGVIM</sequence>
<protein>
    <recommendedName>
        <fullName evidence="2">Rho termination factor-like N-terminal domain-containing protein</fullName>
    </recommendedName>
</protein>
<dbReference type="Pfam" id="PF07498">
    <property type="entry name" value="Rho_N"/>
    <property type="match status" value="1"/>
</dbReference>
<dbReference type="Proteomes" id="UP000823388">
    <property type="component" value="Chromosome 5N"/>
</dbReference>
<evidence type="ECO:0000256" key="1">
    <source>
        <dbReference type="SAM" id="MobiDB-lite"/>
    </source>
</evidence>
<feature type="region of interest" description="Disordered" evidence="1">
    <location>
        <begin position="85"/>
        <end position="133"/>
    </location>
</feature>
<feature type="domain" description="Rho termination factor-like N-terminal" evidence="2">
    <location>
        <begin position="135"/>
        <end position="171"/>
    </location>
</feature>
<reference evidence="3 4" key="1">
    <citation type="submission" date="2020-05" db="EMBL/GenBank/DDBJ databases">
        <title>WGS assembly of Panicum virgatum.</title>
        <authorList>
            <person name="Lovell J.T."/>
            <person name="Jenkins J."/>
            <person name="Shu S."/>
            <person name="Juenger T.E."/>
            <person name="Schmutz J."/>
        </authorList>
    </citation>
    <scope>NUCLEOTIDE SEQUENCE [LARGE SCALE GENOMIC DNA]</scope>
    <source>
        <strain evidence="4">cv. AP13</strain>
    </source>
</reference>
<dbReference type="AlphaFoldDB" id="A0A8T0RJT4"/>
<dbReference type="PANTHER" id="PTHR34449:SF2">
    <property type="entry name" value="RHO TERMINATION FACTOR"/>
    <property type="match status" value="1"/>
</dbReference>
<proteinExistence type="predicted"/>
<dbReference type="SMART" id="SM00959">
    <property type="entry name" value="Rho_N"/>
    <property type="match status" value="1"/>
</dbReference>
<evidence type="ECO:0000313" key="3">
    <source>
        <dbReference type="EMBL" id="KAG2586287.1"/>
    </source>
</evidence>
<keyword evidence="4" id="KW-1185">Reference proteome</keyword>
<evidence type="ECO:0000313" key="4">
    <source>
        <dbReference type="Proteomes" id="UP000823388"/>
    </source>
</evidence>
<dbReference type="InterPro" id="IPR011112">
    <property type="entry name" value="Rho-like_N"/>
</dbReference>
<organism evidence="3 4">
    <name type="scientific">Panicum virgatum</name>
    <name type="common">Blackwell switchgrass</name>
    <dbReference type="NCBI Taxonomy" id="38727"/>
    <lineage>
        <taxon>Eukaryota</taxon>
        <taxon>Viridiplantae</taxon>
        <taxon>Streptophyta</taxon>
        <taxon>Embryophyta</taxon>
        <taxon>Tracheophyta</taxon>
        <taxon>Spermatophyta</taxon>
        <taxon>Magnoliopsida</taxon>
        <taxon>Liliopsida</taxon>
        <taxon>Poales</taxon>
        <taxon>Poaceae</taxon>
        <taxon>PACMAD clade</taxon>
        <taxon>Panicoideae</taxon>
        <taxon>Panicodae</taxon>
        <taxon>Paniceae</taxon>
        <taxon>Panicinae</taxon>
        <taxon>Panicum</taxon>
        <taxon>Panicum sect. Hiantes</taxon>
    </lineage>
</organism>
<dbReference type="OrthoDB" id="652255at2759"/>
<gene>
    <name evidence="3" type="ORF">PVAP13_5NG033700</name>
</gene>
<dbReference type="PANTHER" id="PTHR34449">
    <property type="entry name" value="RHO TERMINATION FACTOR"/>
    <property type="match status" value="1"/>
</dbReference>
<dbReference type="EMBL" id="CM029046">
    <property type="protein sequence ID" value="KAG2586287.1"/>
    <property type="molecule type" value="Genomic_DNA"/>
</dbReference>
<accession>A0A8T0RJT4</accession>
<dbReference type="Gene3D" id="1.10.720.10">
    <property type="match status" value="1"/>
</dbReference>
<dbReference type="GO" id="GO:0006353">
    <property type="term" value="P:DNA-templated transcription termination"/>
    <property type="evidence" value="ECO:0007669"/>
    <property type="project" value="InterPro"/>
</dbReference>